<evidence type="ECO:0000313" key="3">
    <source>
        <dbReference type="Proteomes" id="UP001227230"/>
    </source>
</evidence>
<organism evidence="2 3">
    <name type="scientific">Vitis vinifera</name>
    <name type="common">Grape</name>
    <dbReference type="NCBI Taxonomy" id="29760"/>
    <lineage>
        <taxon>Eukaryota</taxon>
        <taxon>Viridiplantae</taxon>
        <taxon>Streptophyta</taxon>
        <taxon>Embryophyta</taxon>
        <taxon>Tracheophyta</taxon>
        <taxon>Spermatophyta</taxon>
        <taxon>Magnoliopsida</taxon>
        <taxon>eudicotyledons</taxon>
        <taxon>Gunneridae</taxon>
        <taxon>Pentapetalae</taxon>
        <taxon>rosids</taxon>
        <taxon>Vitales</taxon>
        <taxon>Vitaceae</taxon>
        <taxon>Viteae</taxon>
        <taxon>Vitis</taxon>
    </lineage>
</organism>
<keyword evidence="1" id="KW-0472">Membrane</keyword>
<protein>
    <submittedName>
        <fullName evidence="2">Uncharacterized protein</fullName>
    </submittedName>
</protein>
<accession>A0ABY9DAX4</accession>
<name>A0ABY9DAX4_VITVI</name>
<dbReference type="Proteomes" id="UP001227230">
    <property type="component" value="Chromosome 14"/>
</dbReference>
<evidence type="ECO:0000256" key="1">
    <source>
        <dbReference type="SAM" id="Phobius"/>
    </source>
</evidence>
<reference evidence="2 3" key="1">
    <citation type="journal article" date="2023" name="Hortic Res">
        <title>The complete reference genome for grapevine (Vitis vinifera L.) genetics and breeding.</title>
        <authorList>
            <person name="Shi X."/>
            <person name="Cao S."/>
            <person name="Wang X."/>
            <person name="Huang S."/>
            <person name="Wang Y."/>
            <person name="Liu Z."/>
            <person name="Liu W."/>
            <person name="Leng X."/>
            <person name="Peng Y."/>
            <person name="Wang N."/>
            <person name="Wang Y."/>
            <person name="Ma Z."/>
            <person name="Xu X."/>
            <person name="Zhang F."/>
            <person name="Xue H."/>
            <person name="Zhong H."/>
            <person name="Wang Y."/>
            <person name="Zhang K."/>
            <person name="Velt A."/>
            <person name="Avia K."/>
            <person name="Holtgrawe D."/>
            <person name="Grimplet J."/>
            <person name="Matus J.T."/>
            <person name="Ware D."/>
            <person name="Wu X."/>
            <person name="Wang H."/>
            <person name="Liu C."/>
            <person name="Fang Y."/>
            <person name="Rustenholz C."/>
            <person name="Cheng Z."/>
            <person name="Xiao H."/>
            <person name="Zhou Y."/>
        </authorList>
    </citation>
    <scope>NUCLEOTIDE SEQUENCE [LARGE SCALE GENOMIC DNA]</scope>
    <source>
        <strain evidence="3">cv. Pinot noir / PN40024</strain>
        <tissue evidence="2">Leaf</tissue>
    </source>
</reference>
<dbReference type="EMBL" id="CP126661">
    <property type="protein sequence ID" value="WKA03720.1"/>
    <property type="molecule type" value="Genomic_DNA"/>
</dbReference>
<keyword evidence="1" id="KW-1133">Transmembrane helix</keyword>
<gene>
    <name evidence="2" type="ORF">VitviT2T_021812</name>
</gene>
<keyword evidence="3" id="KW-1185">Reference proteome</keyword>
<sequence length="124" mass="13834">MRERILQGVGWLLVVVSGDMFGLDYMLNFIVFLDHLFVVVVDLVVILMVYVRNLKLIQPMLLSISHCHCYCLCFDEKVPGASEKRVINSVLVAILERHVPTVTSLAMSGDGKTLLSAEKGKVVD</sequence>
<proteinExistence type="predicted"/>
<keyword evidence="1" id="KW-0812">Transmembrane</keyword>
<feature type="transmembrane region" description="Helical" evidence="1">
    <location>
        <begin position="28"/>
        <end position="51"/>
    </location>
</feature>
<evidence type="ECO:0000313" key="2">
    <source>
        <dbReference type="EMBL" id="WKA03720.1"/>
    </source>
</evidence>